<evidence type="ECO:0000313" key="3">
    <source>
        <dbReference type="Proteomes" id="UP000256829"/>
    </source>
</evidence>
<dbReference type="Proteomes" id="UP000256829">
    <property type="component" value="Unassembled WGS sequence"/>
</dbReference>
<reference evidence="2 3" key="1">
    <citation type="submission" date="2018-08" db="EMBL/GenBank/DDBJ databases">
        <title>Lysobacter soli KCTC 22011, whole genome shotgun sequence.</title>
        <authorList>
            <person name="Zhang X."/>
            <person name="Feng G."/>
            <person name="Zhu H."/>
        </authorList>
    </citation>
    <scope>NUCLEOTIDE SEQUENCE [LARGE SCALE GENOMIC DNA]</scope>
    <source>
        <strain evidence="2 3">KCTC 22011</strain>
    </source>
</reference>
<evidence type="ECO:0000256" key="1">
    <source>
        <dbReference type="SAM" id="Phobius"/>
    </source>
</evidence>
<keyword evidence="1" id="KW-0812">Transmembrane</keyword>
<feature type="transmembrane region" description="Helical" evidence="1">
    <location>
        <begin position="12"/>
        <end position="30"/>
    </location>
</feature>
<sequence>MIPTHPLLQRCALGLWFLGLGALGLLRWWMRYSRDAQVFSDVVMHVWLWGSLGLVAVGAVWTACAFATHRRHRDTR</sequence>
<name>A0A3D8VE12_9GAMM</name>
<proteinExistence type="predicted"/>
<keyword evidence="1" id="KW-1133">Transmembrane helix</keyword>
<keyword evidence="3" id="KW-1185">Reference proteome</keyword>
<dbReference type="AlphaFoldDB" id="A0A3D8VE12"/>
<gene>
    <name evidence="2" type="ORF">DX912_10525</name>
</gene>
<comment type="caution">
    <text evidence="2">The sequence shown here is derived from an EMBL/GenBank/DDBJ whole genome shotgun (WGS) entry which is preliminary data.</text>
</comment>
<organism evidence="2 3">
    <name type="scientific">Lysobacter soli</name>
    <dbReference type="NCBI Taxonomy" id="453783"/>
    <lineage>
        <taxon>Bacteria</taxon>
        <taxon>Pseudomonadati</taxon>
        <taxon>Pseudomonadota</taxon>
        <taxon>Gammaproteobacteria</taxon>
        <taxon>Lysobacterales</taxon>
        <taxon>Lysobacteraceae</taxon>
        <taxon>Lysobacter</taxon>
    </lineage>
</organism>
<accession>A0A3D8VE12</accession>
<feature type="transmembrane region" description="Helical" evidence="1">
    <location>
        <begin position="42"/>
        <end position="67"/>
    </location>
</feature>
<dbReference type="RefSeq" id="WP_115842469.1">
    <property type="nucleotide sequence ID" value="NZ_CP091317.1"/>
</dbReference>
<keyword evidence="1" id="KW-0472">Membrane</keyword>
<protein>
    <submittedName>
        <fullName evidence="2">Uncharacterized protein</fullName>
    </submittedName>
</protein>
<evidence type="ECO:0000313" key="2">
    <source>
        <dbReference type="EMBL" id="RDY67098.1"/>
    </source>
</evidence>
<dbReference type="EMBL" id="QTJR01000006">
    <property type="protein sequence ID" value="RDY67098.1"/>
    <property type="molecule type" value="Genomic_DNA"/>
</dbReference>